<dbReference type="Proteomes" id="UP000274601">
    <property type="component" value="Unassembled WGS sequence"/>
</dbReference>
<gene>
    <name evidence="3" type="ORF">BZB76_5143</name>
</gene>
<name>A0A495QFS1_9ACTN</name>
<dbReference type="InterPro" id="IPR013762">
    <property type="entry name" value="Integrase-like_cat_sf"/>
</dbReference>
<dbReference type="GO" id="GO:0003677">
    <property type="term" value="F:DNA binding"/>
    <property type="evidence" value="ECO:0007669"/>
    <property type="project" value="UniProtKB-KW"/>
</dbReference>
<dbReference type="AlphaFoldDB" id="A0A495QFS1"/>
<dbReference type="InterPro" id="IPR010998">
    <property type="entry name" value="Integrase_recombinase_N"/>
</dbReference>
<keyword evidence="1" id="KW-0238">DNA-binding</keyword>
<reference evidence="3 4" key="1">
    <citation type="submission" date="2018-10" db="EMBL/GenBank/DDBJ databases">
        <title>Genomic Encyclopedia of Archaeal and Bacterial Type Strains, Phase II (KMG-II): from individual species to whole genera.</title>
        <authorList>
            <person name="Goeker M."/>
        </authorList>
    </citation>
    <scope>NUCLEOTIDE SEQUENCE [LARGE SCALE GENOMIC DNA]</scope>
    <source>
        <strain evidence="3 4">DSM 43383</strain>
    </source>
</reference>
<sequence length="515" mass="57990">MAGEWSLYWTAREVEAPEGCGDLLREWADIDGRERRLGIERGMPILIDPVCRVDPRLAAFFRRSRFAFLAGESQKSYVKDYRLWFTFLWHRGLYWDEADCDDLDDYEAWRRRSPDNPRRIGGAKWARELAAFKLLYDWAVARGHLERSPVATCTVARRDGTRLEVAANRPKDVRASNVKWVTPRTFRLWRDIGLRGYDARGLPDPGWRGRNDGRNSAFADLLFDSGLRLREAGCLLTLEVPEAMAGASFCEGTVAAAIAKRRERMFYVSVSAVAAVAAYMATGRRAAVGRAQRAGRYEALRGKLVITRISSGRQRRVHFEDALGRAADAPINELDAEERRRLFLRGGDGLEPVQLWLTEGGMPMDYTSWEAVFAAGSERCARFGKPVWISPHTCRHSFALKMLVTLHRALDRRFGLSQGERDHVRRVYGDAFHLVKDLLGHRSEQTTRMIYLEPLNGLRLVSILDDPEADGLEAVLARVASASRLVMDLDPGQAAVGHVEDDAVGALSGSPWGEE</sequence>
<protein>
    <recommendedName>
        <fullName evidence="5">Phage integrase family protein with SAM-like domain</fullName>
    </recommendedName>
</protein>
<dbReference type="Gene3D" id="1.10.443.10">
    <property type="entry name" value="Intergrase catalytic core"/>
    <property type="match status" value="1"/>
</dbReference>
<evidence type="ECO:0000313" key="3">
    <source>
        <dbReference type="EMBL" id="RKS70668.1"/>
    </source>
</evidence>
<dbReference type="RefSeq" id="WP_211343185.1">
    <property type="nucleotide sequence ID" value="NZ_RBWU01000006.1"/>
</dbReference>
<evidence type="ECO:0000256" key="1">
    <source>
        <dbReference type="ARBA" id="ARBA00023125"/>
    </source>
</evidence>
<dbReference type="GO" id="GO:0006310">
    <property type="term" value="P:DNA recombination"/>
    <property type="evidence" value="ECO:0007669"/>
    <property type="project" value="UniProtKB-KW"/>
</dbReference>
<keyword evidence="2" id="KW-0233">DNA recombination</keyword>
<evidence type="ECO:0008006" key="5">
    <source>
        <dbReference type="Google" id="ProtNLM"/>
    </source>
</evidence>
<dbReference type="SUPFAM" id="SSF56349">
    <property type="entry name" value="DNA breaking-rejoining enzymes"/>
    <property type="match status" value="1"/>
</dbReference>
<dbReference type="GO" id="GO:0015074">
    <property type="term" value="P:DNA integration"/>
    <property type="evidence" value="ECO:0007669"/>
    <property type="project" value="InterPro"/>
</dbReference>
<accession>A0A495QFS1</accession>
<comment type="caution">
    <text evidence="3">The sequence shown here is derived from an EMBL/GenBank/DDBJ whole genome shotgun (WGS) entry which is preliminary data.</text>
</comment>
<dbReference type="SUPFAM" id="SSF47823">
    <property type="entry name" value="lambda integrase-like, N-terminal domain"/>
    <property type="match status" value="1"/>
</dbReference>
<proteinExistence type="predicted"/>
<evidence type="ECO:0000313" key="4">
    <source>
        <dbReference type="Proteomes" id="UP000274601"/>
    </source>
</evidence>
<evidence type="ECO:0000256" key="2">
    <source>
        <dbReference type="ARBA" id="ARBA00023172"/>
    </source>
</evidence>
<dbReference type="InterPro" id="IPR011010">
    <property type="entry name" value="DNA_brk_join_enz"/>
</dbReference>
<organism evidence="3 4">
    <name type="scientific">Actinomadura pelletieri DSM 43383</name>
    <dbReference type="NCBI Taxonomy" id="1120940"/>
    <lineage>
        <taxon>Bacteria</taxon>
        <taxon>Bacillati</taxon>
        <taxon>Actinomycetota</taxon>
        <taxon>Actinomycetes</taxon>
        <taxon>Streptosporangiales</taxon>
        <taxon>Thermomonosporaceae</taxon>
        <taxon>Actinomadura</taxon>
    </lineage>
</organism>
<keyword evidence="4" id="KW-1185">Reference proteome</keyword>
<dbReference type="EMBL" id="RBWU01000006">
    <property type="protein sequence ID" value="RKS70668.1"/>
    <property type="molecule type" value="Genomic_DNA"/>
</dbReference>
<dbReference type="Gene3D" id="1.10.150.130">
    <property type="match status" value="1"/>
</dbReference>